<protein>
    <recommendedName>
        <fullName evidence="4">Secreted protein</fullName>
    </recommendedName>
</protein>
<accession>A0A433QB47</accession>
<evidence type="ECO:0000313" key="2">
    <source>
        <dbReference type="EMBL" id="RUS26981.1"/>
    </source>
</evidence>
<dbReference type="AlphaFoldDB" id="A0A433QB47"/>
<reference evidence="2 3" key="1">
    <citation type="journal article" date="2018" name="New Phytol.">
        <title>Phylogenomics of Endogonaceae and evolution of mycorrhizas within Mucoromycota.</title>
        <authorList>
            <person name="Chang Y."/>
            <person name="Desiro A."/>
            <person name="Na H."/>
            <person name="Sandor L."/>
            <person name="Lipzen A."/>
            <person name="Clum A."/>
            <person name="Barry K."/>
            <person name="Grigoriev I.V."/>
            <person name="Martin F.M."/>
            <person name="Stajich J.E."/>
            <person name="Smith M.E."/>
            <person name="Bonito G."/>
            <person name="Spatafora J.W."/>
        </authorList>
    </citation>
    <scope>NUCLEOTIDE SEQUENCE [LARGE SCALE GENOMIC DNA]</scope>
    <source>
        <strain evidence="2 3">AD002</strain>
    </source>
</reference>
<evidence type="ECO:0008006" key="4">
    <source>
        <dbReference type="Google" id="ProtNLM"/>
    </source>
</evidence>
<comment type="caution">
    <text evidence="2">The sequence shown here is derived from an EMBL/GenBank/DDBJ whole genome shotgun (WGS) entry which is preliminary data.</text>
</comment>
<feature type="signal peptide" evidence="1">
    <location>
        <begin position="1"/>
        <end position="27"/>
    </location>
</feature>
<dbReference type="Proteomes" id="UP000274822">
    <property type="component" value="Unassembled WGS sequence"/>
</dbReference>
<evidence type="ECO:0000256" key="1">
    <source>
        <dbReference type="SAM" id="SignalP"/>
    </source>
</evidence>
<dbReference type="EMBL" id="RBNJ01009284">
    <property type="protein sequence ID" value="RUS26981.1"/>
    <property type="molecule type" value="Genomic_DNA"/>
</dbReference>
<organism evidence="2 3">
    <name type="scientific">Jimgerdemannia flammicorona</name>
    <dbReference type="NCBI Taxonomy" id="994334"/>
    <lineage>
        <taxon>Eukaryota</taxon>
        <taxon>Fungi</taxon>
        <taxon>Fungi incertae sedis</taxon>
        <taxon>Mucoromycota</taxon>
        <taxon>Mucoromycotina</taxon>
        <taxon>Endogonomycetes</taxon>
        <taxon>Endogonales</taxon>
        <taxon>Endogonaceae</taxon>
        <taxon>Jimgerdemannia</taxon>
    </lineage>
</organism>
<proteinExistence type="predicted"/>
<evidence type="ECO:0000313" key="3">
    <source>
        <dbReference type="Proteomes" id="UP000274822"/>
    </source>
</evidence>
<keyword evidence="1" id="KW-0732">Signal</keyword>
<keyword evidence="3" id="KW-1185">Reference proteome</keyword>
<feature type="chain" id="PRO_5019245274" description="Secreted protein" evidence="1">
    <location>
        <begin position="28"/>
        <end position="84"/>
    </location>
</feature>
<sequence>MTISKGCSGYLTVLFSTLFAFIPPQRTLWGDNPYQPLWCAIIWSPEIGKGCMSREIWYVHKLSFVGLNGAQGKNGNHRSYFRHL</sequence>
<name>A0A433QB47_9FUNG</name>
<gene>
    <name evidence="2" type="ORF">BC938DRAFT_483868</name>
</gene>